<accession>A0A160VIW6</accession>
<evidence type="ECO:0000313" key="1">
    <source>
        <dbReference type="EMBL" id="CUV10522.1"/>
    </source>
</evidence>
<dbReference type="EMBL" id="FAXC01000428">
    <property type="protein sequence ID" value="CUV10522.1"/>
    <property type="molecule type" value="Genomic_DNA"/>
</dbReference>
<organism evidence="1">
    <name type="scientific">hydrothermal vent metagenome</name>
    <dbReference type="NCBI Taxonomy" id="652676"/>
    <lineage>
        <taxon>unclassified sequences</taxon>
        <taxon>metagenomes</taxon>
        <taxon>ecological metagenomes</taxon>
    </lineage>
</organism>
<dbReference type="GO" id="GO:0030246">
    <property type="term" value="F:carbohydrate binding"/>
    <property type="evidence" value="ECO:0007669"/>
    <property type="project" value="InterPro"/>
</dbReference>
<dbReference type="InterPro" id="IPR008965">
    <property type="entry name" value="CBM2/CBM3_carb-bd_dom_sf"/>
</dbReference>
<dbReference type="SUPFAM" id="SSF49384">
    <property type="entry name" value="Carbohydrate-binding domain"/>
    <property type="match status" value="1"/>
</dbReference>
<name>A0A160VIW6_9ZZZZ</name>
<sequence length="312" mass="35040">MRKTAGDLIKNIILSGFLLVIYSCGQLEVDIEVVNLFDPADANYSIPETEVLDWPTEGHTIDSTSAVFTWRHSDPNYHFDATHEVDYAERIFYRYRLNASIWSPWNSGEALLQQDLHFWTFDTLTGLHVLQLDYLEDIDYNFAVMSKYPTNIQEDDWPTISFTVDAFDGVELLISPGQVFADSGTVFYVNAKLIDVTDFMGIHLDVSYDNSFMQLLDYALESDSTDFLLQSAGHLINFIDNDTQNGRFQLDLGVAGGAVTGVSGTGNIVRLIFEHTGPRGQSVISISSESTVRDVYNNSVIEHIFSGVVSIW</sequence>
<dbReference type="Gene3D" id="2.60.40.680">
    <property type="match status" value="1"/>
</dbReference>
<dbReference type="AlphaFoldDB" id="A0A160VIW6"/>
<protein>
    <recommendedName>
        <fullName evidence="2">Cohesin domain-containing protein</fullName>
    </recommendedName>
</protein>
<evidence type="ECO:0008006" key="2">
    <source>
        <dbReference type="Google" id="ProtNLM"/>
    </source>
</evidence>
<dbReference type="PROSITE" id="PS51257">
    <property type="entry name" value="PROKAR_LIPOPROTEIN"/>
    <property type="match status" value="1"/>
</dbReference>
<dbReference type="CDD" id="cd08547">
    <property type="entry name" value="Type_II_cohesin"/>
    <property type="match status" value="1"/>
</dbReference>
<proteinExistence type="predicted"/>
<gene>
    <name evidence="1" type="ORF">MGWOODY_Mmi297</name>
</gene>
<reference evidence="1" key="1">
    <citation type="submission" date="2015-10" db="EMBL/GenBank/DDBJ databases">
        <authorList>
            <person name="Gilbert D.G."/>
        </authorList>
    </citation>
    <scope>NUCLEOTIDE SEQUENCE</scope>
</reference>